<evidence type="ECO:0000259" key="1">
    <source>
        <dbReference type="PROSITE" id="PS50041"/>
    </source>
</evidence>
<dbReference type="EMBL" id="CAXKWB010062654">
    <property type="protein sequence ID" value="CAL4185579.1"/>
    <property type="molecule type" value="Genomic_DNA"/>
</dbReference>
<protein>
    <recommendedName>
        <fullName evidence="1">C-type lectin domain-containing protein</fullName>
    </recommendedName>
</protein>
<dbReference type="InterPro" id="IPR001304">
    <property type="entry name" value="C-type_lectin-like"/>
</dbReference>
<comment type="caution">
    <text evidence="2">The sequence shown here is derived from an EMBL/GenBank/DDBJ whole genome shotgun (WGS) entry which is preliminary data.</text>
</comment>
<feature type="domain" description="C-type lectin" evidence="1">
    <location>
        <begin position="282"/>
        <end position="396"/>
    </location>
</feature>
<accession>A0AAV2SCQ3</accession>
<dbReference type="SUPFAM" id="SSF56436">
    <property type="entry name" value="C-type lectin-like"/>
    <property type="match status" value="2"/>
</dbReference>
<evidence type="ECO:0000313" key="3">
    <source>
        <dbReference type="Proteomes" id="UP001497623"/>
    </source>
</evidence>
<dbReference type="CDD" id="cd00037">
    <property type="entry name" value="CLECT"/>
    <property type="match status" value="1"/>
</dbReference>
<sequence length="407" mass="45685">GKKKCKTTITCTIAGGSCVKNVSSCSGRLVHAGCCKCCISGGMENKMKNMTIELLSLKSNQQIAMNNLSNQQIVIKNLSDVNSMQEIKIHNMTLELSDLSDVNSMQEIKIHNMTMELSDTNSKLDYMIKHSECPSGYFLVPGSYQCFKLLNITEASWSSARSKCSTYGLALAKPYDAVATRNYIMKTYGLNDQIWVDGYGTGSRIQWKRDYKQLRSSSPLWYTGSTSYSTSYCLVLETVRSTWTSYPTKPYRMQGCSIPEYPLCELIRKFTKCPVGFFMAGNSPQCFKLLLDREISWSSASSKCKSQGLDLAKPYDAVALRSYILERYGLADEIWLDAQGNGSTIIWQQDGKQLSSSSPLWRYTPSTSTSNCLALHTSDSYWSSYPNQPYTMQSCTIPEYPLCELIM</sequence>
<feature type="non-terminal residue" evidence="2">
    <location>
        <position position="1"/>
    </location>
</feature>
<evidence type="ECO:0000313" key="2">
    <source>
        <dbReference type="EMBL" id="CAL4185579.1"/>
    </source>
</evidence>
<dbReference type="AlphaFoldDB" id="A0AAV2SCQ3"/>
<organism evidence="2 3">
    <name type="scientific">Meganyctiphanes norvegica</name>
    <name type="common">Northern krill</name>
    <name type="synonym">Thysanopoda norvegica</name>
    <dbReference type="NCBI Taxonomy" id="48144"/>
    <lineage>
        <taxon>Eukaryota</taxon>
        <taxon>Metazoa</taxon>
        <taxon>Ecdysozoa</taxon>
        <taxon>Arthropoda</taxon>
        <taxon>Crustacea</taxon>
        <taxon>Multicrustacea</taxon>
        <taxon>Malacostraca</taxon>
        <taxon>Eumalacostraca</taxon>
        <taxon>Eucarida</taxon>
        <taxon>Euphausiacea</taxon>
        <taxon>Euphausiidae</taxon>
        <taxon>Meganyctiphanes</taxon>
    </lineage>
</organism>
<dbReference type="Proteomes" id="UP001497623">
    <property type="component" value="Unassembled WGS sequence"/>
</dbReference>
<dbReference type="Gene3D" id="3.10.100.10">
    <property type="entry name" value="Mannose-Binding Protein A, subunit A"/>
    <property type="match status" value="2"/>
</dbReference>
<reference evidence="2 3" key="1">
    <citation type="submission" date="2024-05" db="EMBL/GenBank/DDBJ databases">
        <authorList>
            <person name="Wallberg A."/>
        </authorList>
    </citation>
    <scope>NUCLEOTIDE SEQUENCE [LARGE SCALE GENOMIC DNA]</scope>
</reference>
<dbReference type="InterPro" id="IPR016187">
    <property type="entry name" value="CTDL_fold"/>
</dbReference>
<dbReference type="InterPro" id="IPR016186">
    <property type="entry name" value="C-type_lectin-like/link_sf"/>
</dbReference>
<name>A0AAV2SCQ3_MEGNR</name>
<proteinExistence type="predicted"/>
<dbReference type="PROSITE" id="PS50041">
    <property type="entry name" value="C_TYPE_LECTIN_2"/>
    <property type="match status" value="1"/>
</dbReference>
<gene>
    <name evidence="2" type="ORF">MNOR_LOCUS35964</name>
</gene>
<dbReference type="SMART" id="SM00034">
    <property type="entry name" value="CLECT"/>
    <property type="match status" value="2"/>
</dbReference>
<keyword evidence="3" id="KW-1185">Reference proteome</keyword>